<feature type="compositionally biased region" description="Acidic residues" evidence="1">
    <location>
        <begin position="43"/>
        <end position="57"/>
    </location>
</feature>
<evidence type="ECO:0000313" key="2">
    <source>
        <dbReference type="EMBL" id="CAG1843566.1"/>
    </source>
</evidence>
<accession>A0A8D7F6H4</accession>
<dbReference type="EMBL" id="HG996469">
    <property type="protein sequence ID" value="CAG1843566.1"/>
    <property type="molecule type" value="Genomic_DNA"/>
</dbReference>
<reference evidence="2" key="1">
    <citation type="submission" date="2021-03" db="EMBL/GenBank/DDBJ databases">
        <authorList>
            <consortium name="Genoscope - CEA"/>
            <person name="William W."/>
        </authorList>
    </citation>
    <scope>NUCLEOTIDE SEQUENCE</scope>
    <source>
        <strain evidence="2">Doubled-haploid Pahang</strain>
    </source>
</reference>
<name>A0A8D7F6H4_MUSAM</name>
<sequence>MGDIGDDENRKTSQEQMKPLLASPHCSRSNDGTENDLLGAEPNDADVDSEDEEEEQGKEDAHVLEASSAGLASPSVAVGGGL</sequence>
<protein>
    <submittedName>
        <fullName evidence="2">(wild Malaysian banana) hypothetical protein</fullName>
    </submittedName>
</protein>
<evidence type="ECO:0000256" key="1">
    <source>
        <dbReference type="SAM" id="MobiDB-lite"/>
    </source>
</evidence>
<gene>
    <name evidence="2" type="ORF">GSMUA_133610.1</name>
</gene>
<feature type="region of interest" description="Disordered" evidence="1">
    <location>
        <begin position="1"/>
        <end position="82"/>
    </location>
</feature>
<dbReference type="AlphaFoldDB" id="A0A8D7F6H4"/>
<organism evidence="2">
    <name type="scientific">Musa acuminata subsp. malaccensis</name>
    <name type="common">Wild banana</name>
    <name type="synonym">Musa malaccensis</name>
    <dbReference type="NCBI Taxonomy" id="214687"/>
    <lineage>
        <taxon>Eukaryota</taxon>
        <taxon>Viridiplantae</taxon>
        <taxon>Streptophyta</taxon>
        <taxon>Embryophyta</taxon>
        <taxon>Tracheophyta</taxon>
        <taxon>Spermatophyta</taxon>
        <taxon>Magnoliopsida</taxon>
        <taxon>Liliopsida</taxon>
        <taxon>Zingiberales</taxon>
        <taxon>Musaceae</taxon>
        <taxon>Musa</taxon>
    </lineage>
</organism>
<proteinExistence type="predicted"/>